<evidence type="ECO:0000313" key="1">
    <source>
        <dbReference type="EMBL" id="QWY78305.1"/>
    </source>
</evidence>
<proteinExistence type="predicted"/>
<gene>
    <name evidence="1" type="ORF">JZL65_04310</name>
</gene>
<dbReference type="RefSeq" id="WP_273145720.1">
    <property type="nucleotide sequence ID" value="NZ_CP070327.1"/>
</dbReference>
<reference evidence="1" key="1">
    <citation type="submission" date="2021-02" db="EMBL/GenBank/DDBJ databases">
        <title>Comparative genomics of Ferrovum myxofaciens strains, predominant extremophile bacteria forming large biofilm stalactites in acid mine ecosystems.</title>
        <authorList>
            <person name="Burkartova K."/>
            <person name="Ridl J."/>
            <person name="Pajer P."/>
            <person name="Falteisek L."/>
        </authorList>
    </citation>
    <scope>NUCLEOTIDE SEQUENCE</scope>
    <source>
        <strain evidence="1">MI1III</strain>
    </source>
</reference>
<accession>A0A9E6SYN8</accession>
<dbReference type="EMBL" id="CP071137">
    <property type="protein sequence ID" value="QWY78305.1"/>
    <property type="molecule type" value="Genomic_DNA"/>
</dbReference>
<name>A0A9E6SYN8_9PROT</name>
<sequence>MTTPYQAVFLDNGQFFYGKVDQSLSGFLLLTDIYYIQGSQDPETNQVKNILIQRGKEWHSPDRMFLNLRHVVAIEPVTSTSEVAQLIEKQQTNREVK</sequence>
<organism evidence="1 2">
    <name type="scientific">Ferrovum myxofaciens</name>
    <dbReference type="NCBI Taxonomy" id="416213"/>
    <lineage>
        <taxon>Bacteria</taxon>
        <taxon>Pseudomonadati</taxon>
        <taxon>Pseudomonadota</taxon>
        <taxon>Betaproteobacteria</taxon>
        <taxon>Ferrovales</taxon>
        <taxon>Ferrovaceae</taxon>
        <taxon>Ferrovum</taxon>
    </lineage>
</organism>
<evidence type="ECO:0000313" key="2">
    <source>
        <dbReference type="Proteomes" id="UP000683551"/>
    </source>
</evidence>
<dbReference type="Proteomes" id="UP000683551">
    <property type="component" value="Chromosome"/>
</dbReference>
<dbReference type="AlphaFoldDB" id="A0A9E6SYN8"/>
<protein>
    <submittedName>
        <fullName evidence="1">Uncharacterized protein</fullName>
    </submittedName>
</protein>